<feature type="transmembrane region" description="Helical" evidence="1">
    <location>
        <begin position="288"/>
        <end position="307"/>
    </location>
</feature>
<name>A0ABR4C714_9HELO</name>
<evidence type="ECO:0000256" key="1">
    <source>
        <dbReference type="SAM" id="Phobius"/>
    </source>
</evidence>
<evidence type="ECO:0000313" key="3">
    <source>
        <dbReference type="Proteomes" id="UP001595075"/>
    </source>
</evidence>
<organism evidence="2 3">
    <name type="scientific">Oculimacula yallundae</name>
    <dbReference type="NCBI Taxonomy" id="86028"/>
    <lineage>
        <taxon>Eukaryota</taxon>
        <taxon>Fungi</taxon>
        <taxon>Dikarya</taxon>
        <taxon>Ascomycota</taxon>
        <taxon>Pezizomycotina</taxon>
        <taxon>Leotiomycetes</taxon>
        <taxon>Helotiales</taxon>
        <taxon>Ploettnerulaceae</taxon>
        <taxon>Oculimacula</taxon>
    </lineage>
</organism>
<dbReference type="PANTHER" id="PTHR31410">
    <property type="entry name" value="TRANSMEMBRANE PROTEIN 246"/>
    <property type="match status" value="1"/>
</dbReference>
<feature type="transmembrane region" description="Helical" evidence="1">
    <location>
        <begin position="254"/>
        <end position="276"/>
    </location>
</feature>
<sequence length="444" mass="51341">MLFPKQFLFIFLVPAFFFFFARNYAVSHFYRDPTSKFFDPTRAYQQNYSHVRRREADAFVSPSATKPFLRNSNSTPLVCIGILSIARPSGDVYLRTTVGSILEGLTPHERDTIYLIPFIAHTNTSEHPVSTEPWLRNVADKVLTYNNSKFVSSEEYVHIQDLENERKRTGLPDREKHMFDYIRVLKECEDVGASYVAVFEDDVLALDGWLHRTRKALEEVERQTKTNGKNGFFYLRLFYIESQLGWNSEEWPTYLHWIIPIFLLVVLVHVVIRHILQRTPFLTRQSRIILSASVLTTSMIAVFFFLAGRVSVLPLKAGVHPMDKYGCCAQAIVYPRNRVSMLAKWYGDQRIGFVDTLAEQLGDEKPTEMGGRWALTPSVVQHIGGRSSKGDAQWDGKVTYFDGNKTMGETLWNFAFELNDPDALRHEHALEAQYWEVRDQMRKV</sequence>
<accession>A0ABR4C714</accession>
<dbReference type="InterPro" id="IPR029675">
    <property type="entry name" value="PGAP4"/>
</dbReference>
<dbReference type="Proteomes" id="UP001595075">
    <property type="component" value="Unassembled WGS sequence"/>
</dbReference>
<keyword evidence="1" id="KW-1133">Transmembrane helix</keyword>
<evidence type="ECO:0008006" key="4">
    <source>
        <dbReference type="Google" id="ProtNLM"/>
    </source>
</evidence>
<comment type="caution">
    <text evidence="2">The sequence shown here is derived from an EMBL/GenBank/DDBJ whole genome shotgun (WGS) entry which is preliminary data.</text>
</comment>
<proteinExistence type="predicted"/>
<protein>
    <recommendedName>
        <fullName evidence="4">Integral membrane protein</fullName>
    </recommendedName>
</protein>
<dbReference type="CDD" id="cd22189">
    <property type="entry name" value="PGAP4-like_fungal"/>
    <property type="match status" value="1"/>
</dbReference>
<reference evidence="2 3" key="1">
    <citation type="journal article" date="2024" name="Commun. Biol.">
        <title>Comparative genomic analysis of thermophilic fungi reveals convergent evolutionary adaptations and gene losses.</title>
        <authorList>
            <person name="Steindorff A.S."/>
            <person name="Aguilar-Pontes M.V."/>
            <person name="Robinson A.J."/>
            <person name="Andreopoulos B."/>
            <person name="LaButti K."/>
            <person name="Kuo A."/>
            <person name="Mondo S."/>
            <person name="Riley R."/>
            <person name="Otillar R."/>
            <person name="Haridas S."/>
            <person name="Lipzen A."/>
            <person name="Grimwood J."/>
            <person name="Schmutz J."/>
            <person name="Clum A."/>
            <person name="Reid I.D."/>
            <person name="Moisan M.C."/>
            <person name="Butler G."/>
            <person name="Nguyen T.T.M."/>
            <person name="Dewar K."/>
            <person name="Conant G."/>
            <person name="Drula E."/>
            <person name="Henrissat B."/>
            <person name="Hansel C."/>
            <person name="Singer S."/>
            <person name="Hutchinson M.I."/>
            <person name="de Vries R.P."/>
            <person name="Natvig D.O."/>
            <person name="Powell A.J."/>
            <person name="Tsang A."/>
            <person name="Grigoriev I.V."/>
        </authorList>
    </citation>
    <scope>NUCLEOTIDE SEQUENCE [LARGE SCALE GENOMIC DNA]</scope>
    <source>
        <strain evidence="2 3">CBS 494.80</strain>
    </source>
</reference>
<evidence type="ECO:0000313" key="2">
    <source>
        <dbReference type="EMBL" id="KAL2065733.1"/>
    </source>
</evidence>
<keyword evidence="1" id="KW-0472">Membrane</keyword>
<dbReference type="PANTHER" id="PTHR31410:SF1">
    <property type="entry name" value="POST-GPI ATTACHMENT TO PROTEINS FACTOR 4"/>
    <property type="match status" value="1"/>
</dbReference>
<dbReference type="EMBL" id="JAZHXI010000012">
    <property type="protein sequence ID" value="KAL2065733.1"/>
    <property type="molecule type" value="Genomic_DNA"/>
</dbReference>
<gene>
    <name evidence="2" type="ORF">VTL71DRAFT_3403</name>
</gene>
<keyword evidence="3" id="KW-1185">Reference proteome</keyword>
<keyword evidence="1" id="KW-0812">Transmembrane</keyword>